<evidence type="ECO:0000259" key="1">
    <source>
        <dbReference type="Pfam" id="PF13229"/>
    </source>
</evidence>
<comment type="caution">
    <text evidence="2">The sequence shown here is derived from an EMBL/GenBank/DDBJ whole genome shotgun (WGS) entry which is preliminary data.</text>
</comment>
<dbReference type="EMBL" id="VRKQ01000008">
    <property type="protein sequence ID" value="TXG39052.1"/>
    <property type="molecule type" value="Genomic_DNA"/>
</dbReference>
<keyword evidence="3" id="KW-1185">Reference proteome</keyword>
<accession>A0A5C7GL77</accession>
<feature type="domain" description="Right handed beta helix" evidence="1">
    <location>
        <begin position="264"/>
        <end position="343"/>
    </location>
</feature>
<reference evidence="2 3" key="1">
    <citation type="submission" date="2019-08" db="EMBL/GenBank/DDBJ databases">
        <title>Seonamhaeicola sediminis sp. nov., isolated from marine sediment.</title>
        <authorList>
            <person name="Cao W.R."/>
        </authorList>
    </citation>
    <scope>NUCLEOTIDE SEQUENCE [LARGE SCALE GENOMIC DNA]</scope>
    <source>
        <strain evidence="2 3">1505</strain>
    </source>
</reference>
<dbReference type="SMART" id="SM00710">
    <property type="entry name" value="PbH1"/>
    <property type="match status" value="4"/>
</dbReference>
<sequence>MSQVRSALIILCICFFSDLFAKQIRISSLEELSEYAEKSGNSITLAPGIYKLAEFLTVDSLEARRNRKMYQFITFSGDNNTFNFKGVKILVDTELRTILKPKIHSTEFLISGSGNTISGLKLEYIGKGTSPGGVALEVAGNNNIVRGVTIHVTGSYPYGYGDLFGKGRESVIRHKKHSGFLVTGSNTKILGCKLYMKSFGHGFFIQKNAENIYFEDCYVEGEVRKTDEILGETSGPAFDVNFKTWTENRSGEYKVTPGYVKSLCEDGFRTYGRIKNIQFKNCTAKNTRAGFELRAASNVNLENCKAIGTERGFWVGDNAILENCKGDAAHGPLFYIEGSSVKAQFTLMSTTANVMVHVLGTIQESNNEVVIKTEKEGTIRPSKVPILIGFSPPRHGESMSPIADFETSGLKLTNETRMPLIIGGQAKDCELKTFGSVIENKGTKVNIINL</sequence>
<protein>
    <recommendedName>
        <fullName evidence="1">Right handed beta helix domain-containing protein</fullName>
    </recommendedName>
</protein>
<dbReference type="Proteomes" id="UP000321080">
    <property type="component" value="Unassembled WGS sequence"/>
</dbReference>
<evidence type="ECO:0000313" key="2">
    <source>
        <dbReference type="EMBL" id="TXG39052.1"/>
    </source>
</evidence>
<gene>
    <name evidence="2" type="ORF">FUA22_03995</name>
</gene>
<name>A0A5C7GL77_9FLAO</name>
<dbReference type="SUPFAM" id="SSF51126">
    <property type="entry name" value="Pectin lyase-like"/>
    <property type="match status" value="1"/>
</dbReference>
<dbReference type="InterPro" id="IPR039448">
    <property type="entry name" value="Beta_helix"/>
</dbReference>
<dbReference type="InterPro" id="IPR011050">
    <property type="entry name" value="Pectin_lyase_fold/virulence"/>
</dbReference>
<dbReference type="OrthoDB" id="1399014at2"/>
<evidence type="ECO:0000313" key="3">
    <source>
        <dbReference type="Proteomes" id="UP000321080"/>
    </source>
</evidence>
<dbReference type="AlphaFoldDB" id="A0A5C7GL77"/>
<dbReference type="Gene3D" id="2.160.20.10">
    <property type="entry name" value="Single-stranded right-handed beta-helix, Pectin lyase-like"/>
    <property type="match status" value="1"/>
</dbReference>
<organism evidence="2 3">
    <name type="scientific">Seonamhaeicola maritimus</name>
    <dbReference type="NCBI Taxonomy" id="2591822"/>
    <lineage>
        <taxon>Bacteria</taxon>
        <taxon>Pseudomonadati</taxon>
        <taxon>Bacteroidota</taxon>
        <taxon>Flavobacteriia</taxon>
        <taxon>Flavobacteriales</taxon>
        <taxon>Flavobacteriaceae</taxon>
    </lineage>
</organism>
<dbReference type="RefSeq" id="WP_147766531.1">
    <property type="nucleotide sequence ID" value="NZ_VRKQ01000008.1"/>
</dbReference>
<dbReference type="InterPro" id="IPR012334">
    <property type="entry name" value="Pectin_lyas_fold"/>
</dbReference>
<dbReference type="Pfam" id="PF13229">
    <property type="entry name" value="Beta_helix"/>
    <property type="match status" value="1"/>
</dbReference>
<dbReference type="InterPro" id="IPR006626">
    <property type="entry name" value="PbH1"/>
</dbReference>
<proteinExistence type="predicted"/>